<dbReference type="Proteomes" id="UP000798662">
    <property type="component" value="Chromosome 3"/>
</dbReference>
<reference evidence="1" key="1">
    <citation type="submission" date="2019-11" db="EMBL/GenBank/DDBJ databases">
        <title>Nori genome reveals adaptations in red seaweeds to the harsh intertidal environment.</title>
        <authorList>
            <person name="Wang D."/>
            <person name="Mao Y."/>
        </authorList>
    </citation>
    <scope>NUCLEOTIDE SEQUENCE</scope>
    <source>
        <tissue evidence="1">Gametophyte</tissue>
    </source>
</reference>
<evidence type="ECO:0000313" key="1">
    <source>
        <dbReference type="EMBL" id="KAK1869028.1"/>
    </source>
</evidence>
<accession>A0ACC3CGS8</accession>
<proteinExistence type="predicted"/>
<evidence type="ECO:0000313" key="2">
    <source>
        <dbReference type="Proteomes" id="UP000798662"/>
    </source>
</evidence>
<keyword evidence="2" id="KW-1185">Reference proteome</keyword>
<name>A0ACC3CGS8_PYRYE</name>
<gene>
    <name evidence="1" type="ORF">I4F81_011510</name>
</gene>
<comment type="caution">
    <text evidence="1">The sequence shown here is derived from an EMBL/GenBank/DDBJ whole genome shotgun (WGS) entry which is preliminary data.</text>
</comment>
<dbReference type="EMBL" id="CM020620">
    <property type="protein sequence ID" value="KAK1869028.1"/>
    <property type="molecule type" value="Genomic_DNA"/>
</dbReference>
<organism evidence="1 2">
    <name type="scientific">Pyropia yezoensis</name>
    <name type="common">Susabi-nori</name>
    <name type="synonym">Porphyra yezoensis</name>
    <dbReference type="NCBI Taxonomy" id="2788"/>
    <lineage>
        <taxon>Eukaryota</taxon>
        <taxon>Rhodophyta</taxon>
        <taxon>Bangiophyceae</taxon>
        <taxon>Bangiales</taxon>
        <taxon>Bangiaceae</taxon>
        <taxon>Pyropia</taxon>
    </lineage>
</organism>
<sequence length="97" mass="9617">MGKGGYFVCIQCGPGVGLCGIKVIGPTLGFVAAVLTAIVAWPTATVCRLVSCCDGGGGDVETGAGGGAPQGSWRASASTWWWKPFAVNTSVSGAVPI</sequence>
<protein>
    <submittedName>
        <fullName evidence="1">Uncharacterized protein</fullName>
    </submittedName>
</protein>